<reference evidence="1 2" key="1">
    <citation type="submission" date="2019-09" db="EMBL/GenBank/DDBJ databases">
        <authorList>
            <person name="Chandra G."/>
            <person name="Truman W A."/>
        </authorList>
    </citation>
    <scope>NUCLEOTIDE SEQUENCE [LARGE SCALE GENOMIC DNA]</scope>
    <source>
        <strain evidence="1">PS624</strain>
    </source>
</reference>
<dbReference type="EMBL" id="CABVGZ010000036">
    <property type="protein sequence ID" value="VVN01487.1"/>
    <property type="molecule type" value="Genomic_DNA"/>
</dbReference>
<dbReference type="Proteomes" id="UP000326241">
    <property type="component" value="Unassembled WGS sequence"/>
</dbReference>
<dbReference type="AlphaFoldDB" id="A0A5E6U7Q2"/>
<name>A0A5E6U7Q2_PSEFL</name>
<organism evidence="1 2">
    <name type="scientific">Pseudomonas fluorescens</name>
    <dbReference type="NCBI Taxonomy" id="294"/>
    <lineage>
        <taxon>Bacteria</taxon>
        <taxon>Pseudomonadati</taxon>
        <taxon>Pseudomonadota</taxon>
        <taxon>Gammaproteobacteria</taxon>
        <taxon>Pseudomonadales</taxon>
        <taxon>Pseudomonadaceae</taxon>
        <taxon>Pseudomonas</taxon>
    </lineage>
</organism>
<proteinExistence type="predicted"/>
<protein>
    <submittedName>
        <fullName evidence="1">Uncharacterized protein</fullName>
    </submittedName>
</protein>
<evidence type="ECO:0000313" key="2">
    <source>
        <dbReference type="Proteomes" id="UP000326241"/>
    </source>
</evidence>
<evidence type="ECO:0000313" key="1">
    <source>
        <dbReference type="EMBL" id="VVN01487.1"/>
    </source>
</evidence>
<gene>
    <name evidence="1" type="ORF">PS624_03350</name>
</gene>
<accession>A0A5E6U7Q2</accession>
<sequence>MGECARDTCSVGFGVGPGLQAGEARQHVLEARAGDEVAIEANHCRTLRVVETQLVIEHDVGVQAMFAGQLIGEHGTEVDAFVTGKLREDWRQFGLRVDRPALIGFTVEVNGQVRNDGDRRFEVDQLAFDFAVAAEGHAAGQRQVAVEPRCQQRAAVDFNAELPEALTLQFRLRLDPQARAVGVCANQADAAVQGGGAAHFDRDDRRVVTGDVVAAVRLGGPWLTLVEAHVTGSLQTLHQTGGGVERGRGGLEKVDQALVQLFAHKKLQTAMGGSLTHRPGN</sequence>